<dbReference type="AlphaFoldDB" id="A0A672YY56"/>
<dbReference type="PANTHER" id="PTHR10686">
    <property type="entry name" value="FOLATE TRANSPORTER"/>
    <property type="match status" value="1"/>
</dbReference>
<dbReference type="GO" id="GO:0005886">
    <property type="term" value="C:plasma membrane"/>
    <property type="evidence" value="ECO:0007669"/>
    <property type="project" value="TreeGrafter"/>
</dbReference>
<evidence type="ECO:0000256" key="2">
    <source>
        <dbReference type="ARBA" id="ARBA00005773"/>
    </source>
</evidence>
<evidence type="ECO:0000313" key="5">
    <source>
        <dbReference type="Proteomes" id="UP000472271"/>
    </source>
</evidence>
<name>A0A672YY56_9TELE</name>
<organism evidence="4 5">
    <name type="scientific">Sphaeramia orbicularis</name>
    <name type="common">orbiculate cardinalfish</name>
    <dbReference type="NCBI Taxonomy" id="375764"/>
    <lineage>
        <taxon>Eukaryota</taxon>
        <taxon>Metazoa</taxon>
        <taxon>Chordata</taxon>
        <taxon>Craniata</taxon>
        <taxon>Vertebrata</taxon>
        <taxon>Euteleostomi</taxon>
        <taxon>Actinopterygii</taxon>
        <taxon>Neopterygii</taxon>
        <taxon>Teleostei</taxon>
        <taxon>Neoteleostei</taxon>
        <taxon>Acanthomorphata</taxon>
        <taxon>Gobiaria</taxon>
        <taxon>Kurtiformes</taxon>
        <taxon>Apogonoidei</taxon>
        <taxon>Apogonidae</taxon>
        <taxon>Apogoninae</taxon>
        <taxon>Sphaeramia</taxon>
    </lineage>
</organism>
<evidence type="ECO:0000256" key="3">
    <source>
        <dbReference type="SAM" id="Phobius"/>
    </source>
</evidence>
<evidence type="ECO:0000313" key="4">
    <source>
        <dbReference type="Ensembl" id="ENSSORP00005009626.1"/>
    </source>
</evidence>
<dbReference type="Proteomes" id="UP000472271">
    <property type="component" value="Chromosome 13"/>
</dbReference>
<keyword evidence="5" id="KW-1185">Reference proteome</keyword>
<accession>A0A672YY56</accession>
<dbReference type="GO" id="GO:0090482">
    <property type="term" value="F:vitamin transmembrane transporter activity"/>
    <property type="evidence" value="ECO:0007669"/>
    <property type="project" value="InterPro"/>
</dbReference>
<comment type="similarity">
    <text evidence="2">Belongs to the reduced folate carrier (RFC) transporter (TC 2.A.48) family.</text>
</comment>
<dbReference type="InterPro" id="IPR002666">
    <property type="entry name" value="Folate_carrier"/>
</dbReference>
<keyword evidence="3" id="KW-0812">Transmembrane</keyword>
<dbReference type="Gene3D" id="1.20.1250.20">
    <property type="entry name" value="MFS general substrate transporter like domains"/>
    <property type="match status" value="1"/>
</dbReference>
<dbReference type="InterPro" id="IPR036259">
    <property type="entry name" value="MFS_trans_sf"/>
</dbReference>
<keyword evidence="3" id="KW-1133">Transmembrane helix</keyword>
<feature type="transmembrane region" description="Helical" evidence="3">
    <location>
        <begin position="175"/>
        <end position="195"/>
    </location>
</feature>
<feature type="transmembrane region" description="Helical" evidence="3">
    <location>
        <begin position="230"/>
        <end position="247"/>
    </location>
</feature>
<protein>
    <submittedName>
        <fullName evidence="4">Thiamine transporter 1-like</fullName>
    </submittedName>
</protein>
<reference evidence="4" key="3">
    <citation type="submission" date="2025-09" db="UniProtKB">
        <authorList>
            <consortium name="Ensembl"/>
        </authorList>
    </citation>
    <scope>IDENTIFICATION</scope>
</reference>
<dbReference type="SUPFAM" id="SSF103473">
    <property type="entry name" value="MFS general substrate transporter"/>
    <property type="match status" value="1"/>
</dbReference>
<reference evidence="4" key="1">
    <citation type="submission" date="2019-06" db="EMBL/GenBank/DDBJ databases">
        <authorList>
            <consortium name="Wellcome Sanger Institute Data Sharing"/>
        </authorList>
    </citation>
    <scope>NUCLEOTIDE SEQUENCE [LARGE SCALE GENOMIC DNA]</scope>
</reference>
<dbReference type="PANTHER" id="PTHR10686:SF37">
    <property type="entry name" value="THIAMINE TRANSPORTER 2"/>
    <property type="match status" value="1"/>
</dbReference>
<sequence>MEAVRRSRADWRYPTSLLCIYGFFSTVKPLEPFLIPYLTGPDKNLTIEEEYDGADSCGKVLLHIWKDFYQCYSSRYLLYWSVWWALATCGYNQTVNYVQVLWEHVQPSQNFSIYNGGVEAVSNLLSAATAYGIGFTEVRWEQWGELALGGFSGLGAAALFLMTFVRNIWVCYTCYVIFKCLYMLLITIAMYQVAADLSMERYALVFGANNFGALCLQTVITSVVVDSEGLGLSIIPQVIYSICQLLLSHRYYFFRSRSVYNLENKRKQRDPS</sequence>
<comment type="subcellular location">
    <subcellularLocation>
        <location evidence="1">Membrane</location>
        <topology evidence="1">Multi-pass membrane protein</topology>
    </subcellularLocation>
</comment>
<keyword evidence="3" id="KW-0472">Membrane</keyword>
<dbReference type="Pfam" id="PF01770">
    <property type="entry name" value="Folate_carrier"/>
    <property type="match status" value="2"/>
</dbReference>
<feature type="transmembrane region" description="Helical" evidence="3">
    <location>
        <begin position="146"/>
        <end position="169"/>
    </location>
</feature>
<gene>
    <name evidence="4" type="primary">slc19a3a</name>
</gene>
<proteinExistence type="inferred from homology"/>
<reference evidence="4" key="2">
    <citation type="submission" date="2025-08" db="UniProtKB">
        <authorList>
            <consortium name="Ensembl"/>
        </authorList>
    </citation>
    <scope>IDENTIFICATION</scope>
</reference>
<dbReference type="Ensembl" id="ENSSORT00005009950.1">
    <property type="protein sequence ID" value="ENSSORP00005009626.1"/>
    <property type="gene ID" value="ENSSORG00005005133.1"/>
</dbReference>
<feature type="transmembrane region" description="Helical" evidence="3">
    <location>
        <begin position="113"/>
        <end position="134"/>
    </location>
</feature>
<evidence type="ECO:0000256" key="1">
    <source>
        <dbReference type="ARBA" id="ARBA00004141"/>
    </source>
</evidence>
<feature type="transmembrane region" description="Helical" evidence="3">
    <location>
        <begin position="202"/>
        <end position="224"/>
    </location>
</feature>
<feature type="transmembrane region" description="Helical" evidence="3">
    <location>
        <begin position="76"/>
        <end position="93"/>
    </location>
</feature>